<keyword evidence="4" id="KW-0812">Transmembrane</keyword>
<organism evidence="8 9">
    <name type="scientific">Luteimonas yindakuii</name>
    <dbReference type="NCBI Taxonomy" id="2565782"/>
    <lineage>
        <taxon>Bacteria</taxon>
        <taxon>Pseudomonadati</taxon>
        <taxon>Pseudomonadota</taxon>
        <taxon>Gammaproteobacteria</taxon>
        <taxon>Lysobacterales</taxon>
        <taxon>Lysobacteraceae</taxon>
        <taxon>Luteimonas</taxon>
    </lineage>
</organism>
<proteinExistence type="inferred from homology"/>
<name>A0A4Z1RLZ0_9GAMM</name>
<evidence type="ECO:0000256" key="4">
    <source>
        <dbReference type="ARBA" id="ARBA00022692"/>
    </source>
</evidence>
<evidence type="ECO:0000313" key="8">
    <source>
        <dbReference type="EMBL" id="TKS55119.1"/>
    </source>
</evidence>
<gene>
    <name evidence="8" type="ORF">E4582_10330</name>
</gene>
<dbReference type="GO" id="GO:0005886">
    <property type="term" value="C:plasma membrane"/>
    <property type="evidence" value="ECO:0007669"/>
    <property type="project" value="UniProtKB-SubCell"/>
</dbReference>
<dbReference type="EMBL" id="SPUH01000001">
    <property type="protein sequence ID" value="TKS55119.1"/>
    <property type="molecule type" value="Genomic_DNA"/>
</dbReference>
<dbReference type="Pfam" id="PF04239">
    <property type="entry name" value="DUF421"/>
    <property type="match status" value="1"/>
</dbReference>
<evidence type="ECO:0000256" key="3">
    <source>
        <dbReference type="ARBA" id="ARBA00022475"/>
    </source>
</evidence>
<evidence type="ECO:0000256" key="2">
    <source>
        <dbReference type="ARBA" id="ARBA00006448"/>
    </source>
</evidence>
<dbReference type="Gene3D" id="3.30.240.20">
    <property type="entry name" value="bsu07140 like domains"/>
    <property type="match status" value="1"/>
</dbReference>
<comment type="caution">
    <text evidence="8">The sequence shown here is derived from an EMBL/GenBank/DDBJ whole genome shotgun (WGS) entry which is preliminary data.</text>
</comment>
<protein>
    <submittedName>
        <fullName evidence="8">DUF421 domain-containing protein</fullName>
    </submittedName>
</protein>
<dbReference type="OrthoDB" id="9793799at2"/>
<accession>A0A4Z1RLZ0</accession>
<comment type="similarity">
    <text evidence="2">Belongs to the UPF0702 family.</text>
</comment>
<evidence type="ECO:0000256" key="6">
    <source>
        <dbReference type="ARBA" id="ARBA00023136"/>
    </source>
</evidence>
<dbReference type="InterPro" id="IPR023090">
    <property type="entry name" value="UPF0702_alpha/beta_dom_sf"/>
</dbReference>
<keyword evidence="6" id="KW-0472">Membrane</keyword>
<dbReference type="RefSeq" id="WP_134674474.1">
    <property type="nucleotide sequence ID" value="NZ_CP039383.2"/>
</dbReference>
<feature type="domain" description="YetF C-terminal" evidence="7">
    <location>
        <begin position="89"/>
        <end position="158"/>
    </location>
</feature>
<evidence type="ECO:0000313" key="9">
    <source>
        <dbReference type="Proteomes" id="UP000298681"/>
    </source>
</evidence>
<keyword evidence="9" id="KW-1185">Reference proteome</keyword>
<sequence length="162" mass="18066">MEGTFGLQTPIWEIVLRASVVYLGLALVLRVVPKRQTGNLAPNDILALVVIGSIAASAVLGEATSTLDLMLKILVIVLWDYLFNLAEYHFPRFRRVAQDTPTLLIHEGQVLEDNLRREKLTDEELAAALRGHGIDDLRDVRQAVLEVDGRISVIRRDQHPAP</sequence>
<evidence type="ECO:0000256" key="1">
    <source>
        <dbReference type="ARBA" id="ARBA00004651"/>
    </source>
</evidence>
<evidence type="ECO:0000259" key="7">
    <source>
        <dbReference type="Pfam" id="PF04239"/>
    </source>
</evidence>
<dbReference type="PANTHER" id="PTHR34582">
    <property type="entry name" value="UPF0702 TRANSMEMBRANE PROTEIN YCAP"/>
    <property type="match status" value="1"/>
</dbReference>
<comment type="subcellular location">
    <subcellularLocation>
        <location evidence="1">Cell membrane</location>
        <topology evidence="1">Multi-pass membrane protein</topology>
    </subcellularLocation>
</comment>
<keyword evidence="3" id="KW-1003">Cell membrane</keyword>
<dbReference type="InterPro" id="IPR007353">
    <property type="entry name" value="DUF421"/>
</dbReference>
<evidence type="ECO:0000256" key="5">
    <source>
        <dbReference type="ARBA" id="ARBA00022989"/>
    </source>
</evidence>
<reference evidence="8 9" key="1">
    <citation type="submission" date="2019-01" db="EMBL/GenBank/DDBJ databases">
        <authorList>
            <person name="Zhang S."/>
        </authorList>
    </citation>
    <scope>NUCLEOTIDE SEQUENCE [LARGE SCALE GENOMIC DNA]</scope>
    <source>
        <strain evidence="8 9">1626</strain>
    </source>
</reference>
<dbReference type="PANTHER" id="PTHR34582:SF6">
    <property type="entry name" value="UPF0702 TRANSMEMBRANE PROTEIN YCAP"/>
    <property type="match status" value="1"/>
</dbReference>
<keyword evidence="5" id="KW-1133">Transmembrane helix</keyword>
<dbReference type="AlphaFoldDB" id="A0A4Z1RLZ0"/>
<dbReference type="Proteomes" id="UP000298681">
    <property type="component" value="Unassembled WGS sequence"/>
</dbReference>